<feature type="compositionally biased region" description="Basic and acidic residues" evidence="1">
    <location>
        <begin position="26"/>
        <end position="37"/>
    </location>
</feature>
<evidence type="ECO:0000313" key="3">
    <source>
        <dbReference type="Proteomes" id="UP000319852"/>
    </source>
</evidence>
<feature type="region of interest" description="Disordered" evidence="1">
    <location>
        <begin position="109"/>
        <end position="128"/>
    </location>
</feature>
<dbReference type="AlphaFoldDB" id="A0A517MTB3"/>
<evidence type="ECO:0000313" key="2">
    <source>
        <dbReference type="EMBL" id="QDS98119.1"/>
    </source>
</evidence>
<dbReference type="EMBL" id="CP036263">
    <property type="protein sequence ID" value="QDS98119.1"/>
    <property type="molecule type" value="Genomic_DNA"/>
</dbReference>
<organism evidence="2 3">
    <name type="scientific">Adhaeretor mobilis</name>
    <dbReference type="NCBI Taxonomy" id="1930276"/>
    <lineage>
        <taxon>Bacteria</taxon>
        <taxon>Pseudomonadati</taxon>
        <taxon>Planctomycetota</taxon>
        <taxon>Planctomycetia</taxon>
        <taxon>Pirellulales</taxon>
        <taxon>Lacipirellulaceae</taxon>
        <taxon>Adhaeretor</taxon>
    </lineage>
</organism>
<evidence type="ECO:0008006" key="4">
    <source>
        <dbReference type="Google" id="ProtNLM"/>
    </source>
</evidence>
<dbReference type="KEGG" id="amob:HG15A2_13910"/>
<keyword evidence="3" id="KW-1185">Reference proteome</keyword>
<dbReference type="InterPro" id="IPR008930">
    <property type="entry name" value="Terpenoid_cyclase/PrenylTrfase"/>
</dbReference>
<dbReference type="Gene3D" id="1.50.10.20">
    <property type="match status" value="2"/>
</dbReference>
<evidence type="ECO:0000256" key="1">
    <source>
        <dbReference type="SAM" id="MobiDB-lite"/>
    </source>
</evidence>
<proteinExistence type="predicted"/>
<sequence length="542" mass="58641">MLGQDGGSKDRSPVTQSPGTQPPVFEKPDKPARVREPEQGSLLGGFLSWALAGRTSAWLTSAALHMGIVLGLSLLFFSLQKKEQIELTVIPSILVEDSVDFLLDANSASSDGLELPSPPERTVGSTDSATTIVVTPPSLEGLEVAAITPLPTAMTIEMTSPLKIKGGGFSGRKLGNRRDAALAGGGTAASEAAVEAGLAWLAAHQWEDGSWRFDLEACPQCGGHCRDSGYFRSSTASTGLALLCFLGAGYTHQDGPYQEVVQRGLYHLSESMSITSHGGDLRDRFMGAAGGRDPGLLAAVDLVRGQGDNMYSHGIAALALTEAYGMTRDVDLKGPAQEAATFIVNAQYDDGGWRYSPGFETPSDGDVTVSGWQVMALKSASLGGLKVPYETWLRLEAFLDAMQREDGQYLYKRGGKPTGSNTAIGLLCRMVGGWPLTQAHLRKGVAKLGTERPDRNHMYFNYYSTLVQHHAGGAGWQRWNPRMREYLVKSQATEGHERGSWYFAEPHSAQGGRLYTTAMAIMTLEVYYRYMPLYREVALERE</sequence>
<name>A0A517MTB3_9BACT</name>
<dbReference type="CDD" id="cd00688">
    <property type="entry name" value="ISOPREN_C2_like"/>
    <property type="match status" value="1"/>
</dbReference>
<gene>
    <name evidence="2" type="ORF">HG15A2_13910</name>
</gene>
<reference evidence="2 3" key="1">
    <citation type="submission" date="2019-02" db="EMBL/GenBank/DDBJ databases">
        <title>Deep-cultivation of Planctomycetes and their phenomic and genomic characterization uncovers novel biology.</title>
        <authorList>
            <person name="Wiegand S."/>
            <person name="Jogler M."/>
            <person name="Boedeker C."/>
            <person name="Pinto D."/>
            <person name="Vollmers J."/>
            <person name="Rivas-Marin E."/>
            <person name="Kohn T."/>
            <person name="Peeters S.H."/>
            <person name="Heuer A."/>
            <person name="Rast P."/>
            <person name="Oberbeckmann S."/>
            <person name="Bunk B."/>
            <person name="Jeske O."/>
            <person name="Meyerdierks A."/>
            <person name="Storesund J.E."/>
            <person name="Kallscheuer N."/>
            <person name="Luecker S."/>
            <person name="Lage O.M."/>
            <person name="Pohl T."/>
            <person name="Merkel B.J."/>
            <person name="Hornburger P."/>
            <person name="Mueller R.-W."/>
            <person name="Bruemmer F."/>
            <person name="Labrenz M."/>
            <person name="Spormann A.M."/>
            <person name="Op den Camp H."/>
            <person name="Overmann J."/>
            <person name="Amann R."/>
            <person name="Jetten M.S.M."/>
            <person name="Mascher T."/>
            <person name="Medema M.H."/>
            <person name="Devos D.P."/>
            <person name="Kaster A.-K."/>
            <person name="Ovreas L."/>
            <person name="Rohde M."/>
            <person name="Galperin M.Y."/>
            <person name="Jogler C."/>
        </authorList>
    </citation>
    <scope>NUCLEOTIDE SEQUENCE [LARGE SCALE GENOMIC DNA]</scope>
    <source>
        <strain evidence="2 3">HG15A2</strain>
    </source>
</reference>
<feature type="region of interest" description="Disordered" evidence="1">
    <location>
        <begin position="1"/>
        <end position="37"/>
    </location>
</feature>
<accession>A0A517MTB3</accession>
<dbReference type="SUPFAM" id="SSF48239">
    <property type="entry name" value="Terpenoid cyclases/Protein prenyltransferases"/>
    <property type="match status" value="1"/>
</dbReference>
<dbReference type="Proteomes" id="UP000319852">
    <property type="component" value="Chromosome"/>
</dbReference>
<protein>
    <recommendedName>
        <fullName evidence="4">Squalene cyclase C-terminal domain-containing protein</fullName>
    </recommendedName>
</protein>